<evidence type="ECO:0008006" key="4">
    <source>
        <dbReference type="Google" id="ProtNLM"/>
    </source>
</evidence>
<dbReference type="STRING" id="502025.Hoch_0408"/>
<dbReference type="eggNOG" id="COG4805">
    <property type="taxonomic scope" value="Bacteria"/>
</dbReference>
<dbReference type="AlphaFoldDB" id="D0LJ20"/>
<dbReference type="HOGENOM" id="CLU_018914_0_0_7"/>
<proteinExistence type="predicted"/>
<dbReference type="PROSITE" id="PS51257">
    <property type="entry name" value="PROKAR_LIPOPROTEIN"/>
    <property type="match status" value="1"/>
</dbReference>
<dbReference type="EMBL" id="CP001804">
    <property type="protein sequence ID" value="ACY13049.1"/>
    <property type="molecule type" value="Genomic_DNA"/>
</dbReference>
<dbReference type="RefSeq" id="WP_012825676.1">
    <property type="nucleotide sequence ID" value="NC_013440.1"/>
</dbReference>
<dbReference type="InterPro" id="IPR010281">
    <property type="entry name" value="DUF885"/>
</dbReference>
<gene>
    <name evidence="2" type="ordered locus">Hoch_0408</name>
</gene>
<dbReference type="Proteomes" id="UP000001880">
    <property type="component" value="Chromosome"/>
</dbReference>
<keyword evidence="3" id="KW-1185">Reference proteome</keyword>
<dbReference type="PANTHER" id="PTHR33361:SF2">
    <property type="entry name" value="DUF885 DOMAIN-CONTAINING PROTEIN"/>
    <property type="match status" value="1"/>
</dbReference>
<keyword evidence="1" id="KW-0732">Signal</keyword>
<evidence type="ECO:0000256" key="1">
    <source>
        <dbReference type="SAM" id="SignalP"/>
    </source>
</evidence>
<dbReference type="OrthoDB" id="9760040at2"/>
<feature type="chain" id="PRO_5003010126" description="DUF885 domain-containing protein" evidence="1">
    <location>
        <begin position="18"/>
        <end position="610"/>
    </location>
</feature>
<dbReference type="Pfam" id="PF05960">
    <property type="entry name" value="DUF885"/>
    <property type="match status" value="1"/>
</dbReference>
<evidence type="ECO:0000313" key="3">
    <source>
        <dbReference type="Proteomes" id="UP000001880"/>
    </source>
</evidence>
<feature type="signal peptide" evidence="1">
    <location>
        <begin position="1"/>
        <end position="17"/>
    </location>
</feature>
<sequence length="610" mass="68386">MRLRRFLSSLLATAALAAIGCGPSQQAPASVPASAAPPAPEYALSQETPALRALLEDYWQSLLRNRPTFATRIGERRYDDALGSREHGEILAQQRERRGFLDRARALGERELPRGDRLTLAVFIDELEGGIGTELCEMHLWSISARNNAVTRFHDLPETHRIERFQDASNLLARYRLIPRAIDDEMANLRRGADDGRYSNAESLRRTVALIDAQLAQPTAEWSLMKPAREIAGNPALTEGQKELFRAELEELVVEWIRPAIERYRKLLLTELMPRARTATKIGVSELPDGKACYRALVRNYLGLDRSPESLHRLGMEEIARVNAEMVALGEKLWGAGDLAAVLARLDEERSLYFASEDEVLEAARAALAAAREALPRYFRLLPETECVVEPIPAIAAPYTTTAYYRPPGGGEEASGTYFVNTYQPSARPRFEAKVLAYHESLPGHHLQISLAQELADLPAFRRYGGSTAFVEGWGLYVERLAGEMGLYEDDLDRMGMLSYDAWRSARLVVDTGIHVMGWSRERAEKFLREHTALTDENIRNEVDRYITTPGQAVAYKVGQLEILRLRARARELLGGDFDIRSFHDTVLRNGAVPLPVLAEIVDAWIASQR</sequence>
<name>D0LJ20_HALO1</name>
<evidence type="ECO:0000313" key="2">
    <source>
        <dbReference type="EMBL" id="ACY13049.1"/>
    </source>
</evidence>
<dbReference type="KEGG" id="hoh:Hoch_0408"/>
<organism evidence="2 3">
    <name type="scientific">Haliangium ochraceum (strain DSM 14365 / JCM 11303 / SMP-2)</name>
    <dbReference type="NCBI Taxonomy" id="502025"/>
    <lineage>
        <taxon>Bacteria</taxon>
        <taxon>Pseudomonadati</taxon>
        <taxon>Myxococcota</taxon>
        <taxon>Polyangia</taxon>
        <taxon>Haliangiales</taxon>
        <taxon>Kofleriaceae</taxon>
        <taxon>Haliangium</taxon>
    </lineage>
</organism>
<accession>D0LJ20</accession>
<protein>
    <recommendedName>
        <fullName evidence="4">DUF885 domain-containing protein</fullName>
    </recommendedName>
</protein>
<reference evidence="2 3" key="1">
    <citation type="journal article" date="2010" name="Stand. Genomic Sci.">
        <title>Complete genome sequence of Haliangium ochraceum type strain (SMP-2).</title>
        <authorList>
            <consortium name="US DOE Joint Genome Institute (JGI-PGF)"/>
            <person name="Ivanova N."/>
            <person name="Daum C."/>
            <person name="Lang E."/>
            <person name="Abt B."/>
            <person name="Kopitz M."/>
            <person name="Saunders E."/>
            <person name="Lapidus A."/>
            <person name="Lucas S."/>
            <person name="Glavina Del Rio T."/>
            <person name="Nolan M."/>
            <person name="Tice H."/>
            <person name="Copeland A."/>
            <person name="Cheng J.F."/>
            <person name="Chen F."/>
            <person name="Bruce D."/>
            <person name="Goodwin L."/>
            <person name="Pitluck S."/>
            <person name="Mavromatis K."/>
            <person name="Pati A."/>
            <person name="Mikhailova N."/>
            <person name="Chen A."/>
            <person name="Palaniappan K."/>
            <person name="Land M."/>
            <person name="Hauser L."/>
            <person name="Chang Y.J."/>
            <person name="Jeffries C.D."/>
            <person name="Detter J.C."/>
            <person name="Brettin T."/>
            <person name="Rohde M."/>
            <person name="Goker M."/>
            <person name="Bristow J."/>
            <person name="Markowitz V."/>
            <person name="Eisen J.A."/>
            <person name="Hugenholtz P."/>
            <person name="Kyrpides N.C."/>
            <person name="Klenk H.P."/>
        </authorList>
    </citation>
    <scope>NUCLEOTIDE SEQUENCE [LARGE SCALE GENOMIC DNA]</scope>
    <source>
        <strain evidence="3">DSM 14365 / CIP 107738 / JCM 11303 / AJ 13395 / SMP-2</strain>
    </source>
</reference>
<dbReference type="PANTHER" id="PTHR33361">
    <property type="entry name" value="GLR0591 PROTEIN"/>
    <property type="match status" value="1"/>
</dbReference>